<evidence type="ECO:0000313" key="13">
    <source>
        <dbReference type="Proteomes" id="UP000237797"/>
    </source>
</evidence>
<dbReference type="AlphaFoldDB" id="A0A2T0LJ46"/>
<dbReference type="GO" id="GO:0003677">
    <property type="term" value="F:DNA binding"/>
    <property type="evidence" value="ECO:0007669"/>
    <property type="project" value="UniProtKB-UniRule"/>
</dbReference>
<protein>
    <recommendedName>
        <fullName evidence="2 8">Transcription elongation factor GreA</fullName>
    </recommendedName>
    <alternativeName>
        <fullName evidence="7 8">Transcript cleavage factor GreA</fullName>
    </alternativeName>
</protein>
<dbReference type="PANTHER" id="PTHR30437:SF4">
    <property type="entry name" value="TRANSCRIPTION ELONGATION FACTOR GREA"/>
    <property type="match status" value="1"/>
</dbReference>
<dbReference type="InterPro" id="IPR001437">
    <property type="entry name" value="Tscrpt_elong_fac_GreA/B_C"/>
</dbReference>
<dbReference type="PROSITE" id="PS00830">
    <property type="entry name" value="GREAB_2"/>
    <property type="match status" value="1"/>
</dbReference>
<evidence type="ECO:0000259" key="10">
    <source>
        <dbReference type="Pfam" id="PF01272"/>
    </source>
</evidence>
<dbReference type="InterPro" id="IPR023459">
    <property type="entry name" value="Tscrpt_elong_fac_GreA/B_fam"/>
</dbReference>
<dbReference type="NCBIfam" id="NF001263">
    <property type="entry name" value="PRK00226.1-4"/>
    <property type="match status" value="1"/>
</dbReference>
<dbReference type="FunFam" id="1.10.287.180:FF:000001">
    <property type="entry name" value="Transcription elongation factor GreA"/>
    <property type="match status" value="1"/>
</dbReference>
<dbReference type="NCBIfam" id="TIGR01462">
    <property type="entry name" value="greA"/>
    <property type="match status" value="1"/>
</dbReference>
<keyword evidence="12" id="KW-0648">Protein biosynthesis</keyword>
<feature type="domain" description="Transcription elongation factor GreA/GreB N-terminal" evidence="11">
    <location>
        <begin position="8"/>
        <end position="77"/>
    </location>
</feature>
<comment type="function">
    <text evidence="6 8 9">Necessary for efficient RNA polymerase transcription elongation past template-encoded arresting sites. The arresting sites in DNA have the property of trapping a certain fraction of elongating RNA polymerases that pass through, resulting in locked ternary complexes. Cleavage of the nascent transcript by cleavage factors such as GreA or GreB allows the resumption of elongation from the new 3'terminus. GreA releases sequences of 2 to 3 nucleotides.</text>
</comment>
<keyword evidence="3 8" id="KW-0805">Transcription regulation</keyword>
<name>A0A2T0LJ46_9BACL</name>
<evidence type="ECO:0000256" key="6">
    <source>
        <dbReference type="ARBA" id="ARBA00024916"/>
    </source>
</evidence>
<evidence type="ECO:0000256" key="7">
    <source>
        <dbReference type="ARBA" id="ARBA00030776"/>
    </source>
</evidence>
<evidence type="ECO:0000256" key="2">
    <source>
        <dbReference type="ARBA" id="ARBA00013729"/>
    </source>
</evidence>
<keyword evidence="4 8" id="KW-0238">DNA-binding</keyword>
<sequence length="157" mass="17403">MIQKKEVLLTEEGLVKVKEELEYLKTQKRHQVAQRLKEAISQGDLSENSEYDAAKEEQAFVESRIITLENMVRNAKIIDKNGDKNFVSVGAKVTIQELPDGEVETYTIVGSAESDPMSQKISNESPIGSALIGKREGEVVSVPAPDGTIQFKILKIE</sequence>
<keyword evidence="5 8" id="KW-0804">Transcription</keyword>
<dbReference type="SUPFAM" id="SSF46557">
    <property type="entry name" value="GreA transcript cleavage protein, N-terminal domain"/>
    <property type="match status" value="1"/>
</dbReference>
<evidence type="ECO:0000256" key="4">
    <source>
        <dbReference type="ARBA" id="ARBA00023125"/>
    </source>
</evidence>
<evidence type="ECO:0000256" key="9">
    <source>
        <dbReference type="RuleBase" id="RU000556"/>
    </source>
</evidence>
<dbReference type="Pfam" id="PF03449">
    <property type="entry name" value="GreA_GreB_N"/>
    <property type="match status" value="1"/>
</dbReference>
<proteinExistence type="inferred from homology"/>
<dbReference type="GO" id="GO:0003746">
    <property type="term" value="F:translation elongation factor activity"/>
    <property type="evidence" value="ECO:0007669"/>
    <property type="project" value="UniProtKB-KW"/>
</dbReference>
<keyword evidence="12" id="KW-0251">Elongation factor</keyword>
<dbReference type="Gene3D" id="1.10.287.180">
    <property type="entry name" value="Transcription elongation factor, GreA/GreB, N-terminal domain"/>
    <property type="match status" value="1"/>
</dbReference>
<dbReference type="PROSITE" id="PS00829">
    <property type="entry name" value="GREAB_1"/>
    <property type="match status" value="1"/>
</dbReference>
<dbReference type="PANTHER" id="PTHR30437">
    <property type="entry name" value="TRANSCRIPTION ELONGATION FACTOR GREA"/>
    <property type="match status" value="1"/>
</dbReference>
<keyword evidence="13" id="KW-1185">Reference proteome</keyword>
<evidence type="ECO:0000256" key="5">
    <source>
        <dbReference type="ARBA" id="ARBA00023163"/>
    </source>
</evidence>
<dbReference type="HAMAP" id="MF_00105">
    <property type="entry name" value="GreA_GreB"/>
    <property type="match status" value="1"/>
</dbReference>
<dbReference type="PIRSF" id="PIRSF006092">
    <property type="entry name" value="GreA_GreB"/>
    <property type="match status" value="1"/>
</dbReference>
<dbReference type="InterPro" id="IPR036953">
    <property type="entry name" value="GreA/GreB_C_sf"/>
</dbReference>
<accession>A0A2T0LJ46</accession>
<dbReference type="InterPro" id="IPR022691">
    <property type="entry name" value="Tscrpt_elong_fac_GreA/B_N"/>
</dbReference>
<gene>
    <name evidence="8" type="primary">greA</name>
    <name evidence="12" type="ORF">CLV97_10139</name>
</gene>
<dbReference type="SUPFAM" id="SSF54534">
    <property type="entry name" value="FKBP-like"/>
    <property type="match status" value="1"/>
</dbReference>
<comment type="similarity">
    <text evidence="1 8 9">Belongs to the GreA/GreB family.</text>
</comment>
<dbReference type="Pfam" id="PF01272">
    <property type="entry name" value="GreA_GreB"/>
    <property type="match status" value="1"/>
</dbReference>
<dbReference type="GO" id="GO:0070063">
    <property type="term" value="F:RNA polymerase binding"/>
    <property type="evidence" value="ECO:0007669"/>
    <property type="project" value="InterPro"/>
</dbReference>
<dbReference type="GO" id="GO:0006354">
    <property type="term" value="P:DNA-templated transcription elongation"/>
    <property type="evidence" value="ECO:0007669"/>
    <property type="project" value="TreeGrafter"/>
</dbReference>
<evidence type="ECO:0000256" key="1">
    <source>
        <dbReference type="ARBA" id="ARBA00008213"/>
    </source>
</evidence>
<dbReference type="FunFam" id="3.10.50.30:FF:000001">
    <property type="entry name" value="Transcription elongation factor GreA"/>
    <property type="match status" value="1"/>
</dbReference>
<organism evidence="12 13">
    <name type="scientific">Planifilum fimeticola</name>
    <dbReference type="NCBI Taxonomy" id="201975"/>
    <lineage>
        <taxon>Bacteria</taxon>
        <taxon>Bacillati</taxon>
        <taxon>Bacillota</taxon>
        <taxon>Bacilli</taxon>
        <taxon>Bacillales</taxon>
        <taxon>Thermoactinomycetaceae</taxon>
        <taxon>Planifilum</taxon>
    </lineage>
</organism>
<dbReference type="RefSeq" id="WP_211295642.1">
    <property type="nucleotide sequence ID" value="NZ_PVNE01000001.1"/>
</dbReference>
<reference evidence="12 13" key="1">
    <citation type="submission" date="2018-03" db="EMBL/GenBank/DDBJ databases">
        <title>Genomic Encyclopedia of Archaeal and Bacterial Type Strains, Phase II (KMG-II): from individual species to whole genera.</title>
        <authorList>
            <person name="Goeker M."/>
        </authorList>
    </citation>
    <scope>NUCLEOTIDE SEQUENCE [LARGE SCALE GENOMIC DNA]</scope>
    <source>
        <strain evidence="12 13">DSM 44946</strain>
    </source>
</reference>
<comment type="caution">
    <text evidence="12">The sequence shown here is derived from an EMBL/GenBank/DDBJ whole genome shotgun (WGS) entry which is preliminary data.</text>
</comment>
<dbReference type="EMBL" id="PVNE01000001">
    <property type="protein sequence ID" value="PRX42551.1"/>
    <property type="molecule type" value="Genomic_DNA"/>
</dbReference>
<dbReference type="Proteomes" id="UP000237797">
    <property type="component" value="Unassembled WGS sequence"/>
</dbReference>
<dbReference type="InterPro" id="IPR028624">
    <property type="entry name" value="Tscrpt_elong_fac_GreA/B"/>
</dbReference>
<evidence type="ECO:0000256" key="3">
    <source>
        <dbReference type="ARBA" id="ARBA00023015"/>
    </source>
</evidence>
<feature type="domain" description="Transcription elongation factor GreA/GreB C-terminal" evidence="10">
    <location>
        <begin position="84"/>
        <end position="157"/>
    </location>
</feature>
<dbReference type="Gene3D" id="3.10.50.30">
    <property type="entry name" value="Transcription elongation factor, GreA/GreB, C-terminal domain"/>
    <property type="match status" value="1"/>
</dbReference>
<dbReference type="GO" id="GO:0032784">
    <property type="term" value="P:regulation of DNA-templated transcription elongation"/>
    <property type="evidence" value="ECO:0007669"/>
    <property type="project" value="UniProtKB-UniRule"/>
</dbReference>
<dbReference type="InterPro" id="IPR036805">
    <property type="entry name" value="Tscrpt_elong_fac_GreA/B_N_sf"/>
</dbReference>
<dbReference type="InterPro" id="IPR006359">
    <property type="entry name" value="Tscrpt_elong_fac_GreA"/>
</dbReference>
<evidence type="ECO:0000256" key="8">
    <source>
        <dbReference type="HAMAP-Rule" id="MF_00105"/>
    </source>
</evidence>
<dbReference type="InterPro" id="IPR018151">
    <property type="entry name" value="TF_GreA/GreB_CS"/>
</dbReference>
<evidence type="ECO:0000313" key="12">
    <source>
        <dbReference type="EMBL" id="PRX42551.1"/>
    </source>
</evidence>
<evidence type="ECO:0000259" key="11">
    <source>
        <dbReference type="Pfam" id="PF03449"/>
    </source>
</evidence>